<dbReference type="InterPro" id="IPR016135">
    <property type="entry name" value="UBQ-conjugating_enzyme/RWD"/>
</dbReference>
<dbReference type="GO" id="GO:0006513">
    <property type="term" value="P:protein monoubiquitination"/>
    <property type="evidence" value="ECO:0007669"/>
    <property type="project" value="TreeGrafter"/>
</dbReference>
<accession>A0A4V1IUW3</accession>
<dbReference type="Gene3D" id="3.10.110.10">
    <property type="entry name" value="Ubiquitin Conjugating Enzyme"/>
    <property type="match status" value="1"/>
</dbReference>
<dbReference type="InterPro" id="IPR026848">
    <property type="entry name" value="Fancl"/>
</dbReference>
<dbReference type="AlphaFoldDB" id="A0A4V1IUW3"/>
<dbReference type="GO" id="GO:0061630">
    <property type="term" value="F:ubiquitin protein ligase activity"/>
    <property type="evidence" value="ECO:0007669"/>
    <property type="project" value="TreeGrafter"/>
</dbReference>
<evidence type="ECO:0000313" key="2">
    <source>
        <dbReference type="EMBL" id="RKP01959.1"/>
    </source>
</evidence>
<gene>
    <name evidence="2" type="ORF">CXG81DRAFT_18317</name>
</gene>
<dbReference type="STRING" id="1555241.A0A4V1IUW3"/>
<dbReference type="OrthoDB" id="10263265at2759"/>
<dbReference type="Gene3D" id="3.30.40.10">
    <property type="entry name" value="Zinc/RING finger domain, C3HC4 (zinc finger)"/>
    <property type="match status" value="1"/>
</dbReference>
<dbReference type="PANTHER" id="PTHR13206">
    <property type="entry name" value="UBIQUITIN LIGASE PROTEIN PHF9 FANCONI ANEMIA GROUP L PROTEIN"/>
    <property type="match status" value="1"/>
</dbReference>
<evidence type="ECO:0000259" key="1">
    <source>
        <dbReference type="Pfam" id="PF11793"/>
    </source>
</evidence>
<protein>
    <recommendedName>
        <fullName evidence="1">FANCL C-terminal domain-containing protein</fullName>
    </recommendedName>
</protein>
<reference evidence="3" key="1">
    <citation type="journal article" date="2018" name="Nat. Microbiol.">
        <title>Leveraging single-cell genomics to expand the fungal tree of life.</title>
        <authorList>
            <person name="Ahrendt S.R."/>
            <person name="Quandt C.A."/>
            <person name="Ciobanu D."/>
            <person name="Clum A."/>
            <person name="Salamov A."/>
            <person name="Andreopoulos B."/>
            <person name="Cheng J.F."/>
            <person name="Woyke T."/>
            <person name="Pelin A."/>
            <person name="Henrissat B."/>
            <person name="Reynolds N.K."/>
            <person name="Benny G.L."/>
            <person name="Smith M.E."/>
            <person name="James T.Y."/>
            <person name="Grigoriev I.V."/>
        </authorList>
    </citation>
    <scope>NUCLEOTIDE SEQUENCE [LARGE SCALE GENOMIC DNA]</scope>
    <source>
        <strain evidence="3">ATCC 52028</strain>
    </source>
</reference>
<organism evidence="2 3">
    <name type="scientific">Caulochytrium protostelioides</name>
    <dbReference type="NCBI Taxonomy" id="1555241"/>
    <lineage>
        <taxon>Eukaryota</taxon>
        <taxon>Fungi</taxon>
        <taxon>Fungi incertae sedis</taxon>
        <taxon>Chytridiomycota</taxon>
        <taxon>Chytridiomycota incertae sedis</taxon>
        <taxon>Chytridiomycetes</taxon>
        <taxon>Caulochytriales</taxon>
        <taxon>Caulochytriaceae</taxon>
        <taxon>Caulochytrium</taxon>
    </lineage>
</organism>
<dbReference type="Proteomes" id="UP000274922">
    <property type="component" value="Unassembled WGS sequence"/>
</dbReference>
<feature type="domain" description="FANCL C-terminal" evidence="1">
    <location>
        <begin position="478"/>
        <end position="559"/>
    </location>
</feature>
<dbReference type="SUPFAM" id="SSF57850">
    <property type="entry name" value="RING/U-box"/>
    <property type="match status" value="1"/>
</dbReference>
<evidence type="ECO:0000313" key="3">
    <source>
        <dbReference type="Proteomes" id="UP000274922"/>
    </source>
</evidence>
<dbReference type="InterPro" id="IPR026850">
    <property type="entry name" value="FANCL_C"/>
</dbReference>
<proteinExistence type="predicted"/>
<sequence length="563" mass="61462">MGSLVAALHDGFALESVSSPQRITRVMRCADDLDITITVDAPDLHRTLASSLNPSVLAVHHDHLRGSHTLLADAATRRRVEHLATLIEHRLHSMGSRDQPTLPDARVPIGDDADLSLVAREINQIFRGSSAGHRWQGNAHTASSLPLHIYLDVLRDLDRLGWNRVLSITRSTAEKTSGTVHVVIELHDGASPHGQTHRLTLQLHTEHPRAYPTCDLDGIPALHSHQLRLARDVSLPSRLSTSNGLSTLVQAYTEAVQALTPFWVAWRVALKTSRLLVDPTSTAVPFLESAQSTSELDTVPSKMVSQENGGVLTCMGLRLALADYVTMDFVLLGLPTTTIASDGNSISENASHGAGRAKRIGAWTTCWGWRCTGSAHADHARENLRRSPIANSSTAGTPHHFRLTCRQLAQHYGLDGVFIHQLDATDPDKDVTAVWQEQWIRWLHLLLDPGMAKQRLTPVDHSPSGVPDDTVGNNDKFVCGICLVYLFPSEAEDGALSGSLGTTKQRGAPPDVPCHHCHQAYHAVCLREWLLSCIETIQPQQGSRLSGSCPYCSEPLALNDVKT</sequence>
<dbReference type="EMBL" id="ML014156">
    <property type="protein sequence ID" value="RKP01959.1"/>
    <property type="molecule type" value="Genomic_DNA"/>
</dbReference>
<keyword evidence="3" id="KW-1185">Reference proteome</keyword>
<dbReference type="SMART" id="SM01197">
    <property type="entry name" value="FANCL_C"/>
    <property type="match status" value="1"/>
</dbReference>
<dbReference type="InterPro" id="IPR013083">
    <property type="entry name" value="Znf_RING/FYVE/PHD"/>
</dbReference>
<dbReference type="Pfam" id="PF11793">
    <property type="entry name" value="FANCL_C"/>
    <property type="match status" value="1"/>
</dbReference>
<dbReference type="PANTHER" id="PTHR13206:SF0">
    <property type="entry name" value="E3 UBIQUITIN-PROTEIN LIGASE FANCL"/>
    <property type="match status" value="1"/>
</dbReference>
<name>A0A4V1IUW3_9FUNG</name>
<dbReference type="GO" id="GO:0043240">
    <property type="term" value="C:Fanconi anaemia nuclear complex"/>
    <property type="evidence" value="ECO:0007669"/>
    <property type="project" value="InterPro"/>
</dbReference>
<dbReference type="GO" id="GO:0036297">
    <property type="term" value="P:interstrand cross-link repair"/>
    <property type="evidence" value="ECO:0007669"/>
    <property type="project" value="InterPro"/>
</dbReference>
<dbReference type="CDD" id="cd23831">
    <property type="entry name" value="DRWD-N_FANCL"/>
    <property type="match status" value="1"/>
</dbReference>